<organism evidence="4 5">
    <name type="scientific">Sphingobacterium litopenaei</name>
    <dbReference type="NCBI Taxonomy" id="2763500"/>
    <lineage>
        <taxon>Bacteria</taxon>
        <taxon>Pseudomonadati</taxon>
        <taxon>Bacteroidota</taxon>
        <taxon>Sphingobacteriia</taxon>
        <taxon>Sphingobacteriales</taxon>
        <taxon>Sphingobacteriaceae</taxon>
        <taxon>Sphingobacterium</taxon>
    </lineage>
</organism>
<dbReference type="PROSITE" id="PS50088">
    <property type="entry name" value="ANK_REPEAT"/>
    <property type="match status" value="1"/>
</dbReference>
<feature type="repeat" description="ANK" evidence="3">
    <location>
        <begin position="65"/>
        <end position="97"/>
    </location>
</feature>
<dbReference type="PANTHER" id="PTHR24198">
    <property type="entry name" value="ANKYRIN REPEAT AND PROTEIN KINASE DOMAIN-CONTAINING PROTEIN"/>
    <property type="match status" value="1"/>
</dbReference>
<protein>
    <submittedName>
        <fullName evidence="4">Ankyrin repeat domain-containing protein</fullName>
    </submittedName>
</protein>
<dbReference type="SMART" id="SM00248">
    <property type="entry name" value="ANK"/>
    <property type="match status" value="4"/>
</dbReference>
<dbReference type="InterPro" id="IPR036770">
    <property type="entry name" value="Ankyrin_rpt-contain_sf"/>
</dbReference>
<keyword evidence="5" id="KW-1185">Reference proteome</keyword>
<keyword evidence="2 3" id="KW-0040">ANK repeat</keyword>
<dbReference type="PANTHER" id="PTHR24198:SF194">
    <property type="entry name" value="INVERSIN-A"/>
    <property type="match status" value="1"/>
</dbReference>
<evidence type="ECO:0000256" key="3">
    <source>
        <dbReference type="PROSITE-ProRule" id="PRU00023"/>
    </source>
</evidence>
<evidence type="ECO:0000256" key="2">
    <source>
        <dbReference type="ARBA" id="ARBA00023043"/>
    </source>
</evidence>
<comment type="caution">
    <text evidence="4">The sequence shown here is derived from an EMBL/GenBank/DDBJ whole genome shotgun (WGS) entry which is preliminary data.</text>
</comment>
<dbReference type="Gene3D" id="1.25.40.20">
    <property type="entry name" value="Ankyrin repeat-containing domain"/>
    <property type="match status" value="1"/>
</dbReference>
<name>A0ABR7YCB9_9SPHI</name>
<proteinExistence type="predicted"/>
<accession>A0ABR7YCB9</accession>
<dbReference type="PROSITE" id="PS51257">
    <property type="entry name" value="PROKAR_LIPOPROTEIN"/>
    <property type="match status" value="1"/>
</dbReference>
<dbReference type="Pfam" id="PF12796">
    <property type="entry name" value="Ank_2"/>
    <property type="match status" value="1"/>
</dbReference>
<dbReference type="InterPro" id="IPR002110">
    <property type="entry name" value="Ankyrin_rpt"/>
</dbReference>
<dbReference type="Pfam" id="PF00023">
    <property type="entry name" value="Ank"/>
    <property type="match status" value="1"/>
</dbReference>
<gene>
    <name evidence="4" type="ORF">H8B04_05030</name>
</gene>
<dbReference type="Proteomes" id="UP000651271">
    <property type="component" value="Unassembled WGS sequence"/>
</dbReference>
<dbReference type="PROSITE" id="PS50297">
    <property type="entry name" value="ANK_REP_REGION"/>
    <property type="match status" value="1"/>
</dbReference>
<reference evidence="4 5" key="1">
    <citation type="submission" date="2020-08" db="EMBL/GenBank/DDBJ databases">
        <title>Sphingobacterium sp. DN04309 isolated from aquaculture water.</title>
        <authorList>
            <person name="Zhang M."/>
        </authorList>
    </citation>
    <scope>NUCLEOTIDE SEQUENCE [LARGE SCALE GENOMIC DNA]</scope>
    <source>
        <strain evidence="4 5">DN04309</strain>
    </source>
</reference>
<evidence type="ECO:0000256" key="1">
    <source>
        <dbReference type="ARBA" id="ARBA00022737"/>
    </source>
</evidence>
<keyword evidence="1" id="KW-0677">Repeat</keyword>
<dbReference type="RefSeq" id="WP_190301658.1">
    <property type="nucleotide sequence ID" value="NZ_JACOIJ010000006.1"/>
</dbReference>
<sequence>METKLFLILISFIFTLQSCEAQQNLNSSSAKMTKQDVIKAINQNDTIAVVNAIQRGFDINTIDDEGRSLLLLATIEGNYEMAKLLVIQGANVNQQANNKDSAFLYSGATGQTKLVELFLANGARFDIFNRYYGTALIPACERGHIETVKLLANTKDFPIDHINRLGWTGLMEAVILGDGSLKYQQIVQILKDADANMHIPDHDGITPLQHAEQRVFKEIVAIIKS</sequence>
<evidence type="ECO:0000313" key="5">
    <source>
        <dbReference type="Proteomes" id="UP000651271"/>
    </source>
</evidence>
<dbReference type="EMBL" id="JACOIJ010000006">
    <property type="protein sequence ID" value="MBD1428930.1"/>
    <property type="molecule type" value="Genomic_DNA"/>
</dbReference>
<evidence type="ECO:0000313" key="4">
    <source>
        <dbReference type="EMBL" id="MBD1428930.1"/>
    </source>
</evidence>
<dbReference type="SUPFAM" id="SSF48403">
    <property type="entry name" value="Ankyrin repeat"/>
    <property type="match status" value="1"/>
</dbReference>